<feature type="compositionally biased region" description="Polar residues" evidence="5">
    <location>
        <begin position="437"/>
        <end position="451"/>
    </location>
</feature>
<feature type="compositionally biased region" description="Low complexity" evidence="5">
    <location>
        <begin position="245"/>
        <end position="257"/>
    </location>
</feature>
<evidence type="ECO:0000256" key="5">
    <source>
        <dbReference type="SAM" id="MobiDB-lite"/>
    </source>
</evidence>
<feature type="compositionally biased region" description="Pro residues" evidence="5">
    <location>
        <begin position="71"/>
        <end position="80"/>
    </location>
</feature>
<feature type="compositionally biased region" description="Polar residues" evidence="5">
    <location>
        <begin position="573"/>
        <end position="596"/>
    </location>
</feature>
<dbReference type="InterPro" id="IPR013083">
    <property type="entry name" value="Znf_RING/FYVE/PHD"/>
</dbReference>
<feature type="compositionally biased region" description="Basic and acidic residues" evidence="5">
    <location>
        <begin position="1033"/>
        <end position="1044"/>
    </location>
</feature>
<feature type="region of interest" description="Disordered" evidence="5">
    <location>
        <begin position="848"/>
        <end position="1171"/>
    </location>
</feature>
<evidence type="ECO:0000313" key="8">
    <source>
        <dbReference type="Proteomes" id="UP001642540"/>
    </source>
</evidence>
<feature type="compositionally biased region" description="Low complexity" evidence="5">
    <location>
        <begin position="218"/>
        <end position="236"/>
    </location>
</feature>
<feature type="compositionally biased region" description="Polar residues" evidence="5">
    <location>
        <begin position="1402"/>
        <end position="1414"/>
    </location>
</feature>
<dbReference type="PANTHER" id="PTHR14955:SF4">
    <property type="entry name" value="PHD-TYPE DOMAIN-CONTAINING PROTEIN"/>
    <property type="match status" value="1"/>
</dbReference>
<feature type="region of interest" description="Disordered" evidence="5">
    <location>
        <begin position="1199"/>
        <end position="1227"/>
    </location>
</feature>
<keyword evidence="1" id="KW-0597">Phosphoprotein</keyword>
<feature type="compositionally biased region" description="Polar residues" evidence="5">
    <location>
        <begin position="1130"/>
        <end position="1142"/>
    </location>
</feature>
<feature type="compositionally biased region" description="Acidic residues" evidence="5">
    <location>
        <begin position="775"/>
        <end position="784"/>
    </location>
</feature>
<feature type="compositionally biased region" description="Low complexity" evidence="5">
    <location>
        <begin position="951"/>
        <end position="963"/>
    </location>
</feature>
<dbReference type="InterPro" id="IPR001965">
    <property type="entry name" value="Znf_PHD"/>
</dbReference>
<evidence type="ECO:0000259" key="6">
    <source>
        <dbReference type="PROSITE" id="PS51805"/>
    </source>
</evidence>
<feature type="compositionally biased region" description="Pro residues" evidence="5">
    <location>
        <begin position="192"/>
        <end position="217"/>
    </location>
</feature>
<evidence type="ECO:0000256" key="3">
    <source>
        <dbReference type="ARBA" id="ARBA00022771"/>
    </source>
</evidence>
<dbReference type="EMBL" id="CAXLJM020000122">
    <property type="protein sequence ID" value="CAL8138268.1"/>
    <property type="molecule type" value="Genomic_DNA"/>
</dbReference>
<feature type="compositionally biased region" description="Low complexity" evidence="5">
    <location>
        <begin position="336"/>
        <end position="345"/>
    </location>
</feature>
<evidence type="ECO:0000256" key="4">
    <source>
        <dbReference type="ARBA" id="ARBA00022833"/>
    </source>
</evidence>
<feature type="compositionally biased region" description="Low complexity" evidence="5">
    <location>
        <begin position="1322"/>
        <end position="1336"/>
    </location>
</feature>
<proteinExistence type="predicted"/>
<feature type="compositionally biased region" description="Low complexity" evidence="5">
    <location>
        <begin position="1076"/>
        <end position="1104"/>
    </location>
</feature>
<accession>A0ABP1RXT0</accession>
<protein>
    <recommendedName>
        <fullName evidence="6">PHD-type domain-containing protein</fullName>
    </recommendedName>
</protein>
<gene>
    <name evidence="7" type="ORF">ODALV1_LOCUS27292</name>
</gene>
<feature type="compositionally biased region" description="Low complexity" evidence="5">
    <location>
        <begin position="81"/>
        <end position="115"/>
    </location>
</feature>
<evidence type="ECO:0000313" key="7">
    <source>
        <dbReference type="EMBL" id="CAL8138268.1"/>
    </source>
</evidence>
<feature type="region of interest" description="Disordered" evidence="5">
    <location>
        <begin position="1679"/>
        <end position="1813"/>
    </location>
</feature>
<sequence length="2004" mass="216687">MDSGNNSNQQQRYCPTPIMAPPSVAGSPPIMGGGNVMASIHQTPHHPPPSISPHPAAYYGIHSASTSHYPTPSPTPPPPIHHQQYYAHQYYAHGSHQQQAQQQQQQTPQSQQHHAMSNAHVPLNATPTAHQQGQQHPHLMGHTSYHHSQPQTHHQQWAAPPHPHQQQQSHHYYHQSPHHAAAHQQQPQQHGYPPPPHSPYPYTQPHPPPPTPPPHSPHPQQHIQPQQQQQQQHQAHPPVPSSPCPTQMHQAPQQQPQSHALMNLSRFVSQQNPNPSPCPSPRASPSLATHLSQVSQMAPQSPSPFSGHIDHHHSSMNGHVSGGPTSPMSPPPPPHHSQQVSAVCVSPPPPVPQLQQHHLPAPQMGYNVNGGGMGDIACSKNSSNYSDKQEQSDEAVDEMIRITSEEIRTRERDMLSILPNLSSTIHSTNENDNVNMTLDSDQSSKVTSSTGCGEDRVNSNTNSNSNATTLPSTIMSGEDMLGSTILQSGVINNGNITPDIQSSSSGCDATLNQTASVNTNASNGGTSRASVSPQMKPIGSPTNPGNGHQMMPVRLQNMQKGARTKASMKKLMQEQQITTPNGQATETSSETSQISAKDSDSLEATVEPVPKPETKTKGRSPARKKKSAAALSPAIPTDPFVSQSSVIVSDLTTGAVSAIPVARPGYTKSGKKIGRPRKDASSANVPSETKPKSSKGSKSPKKTKASTTPQFSEPMQVPESELATALSETVASLEETVIPIIEEPNNAVVKADRPSKLKAAKTNPRKRSSKVLNDTGDEHEEQEESSQVSTTVATVDLNIPPLIIKSSQISPVINEFTPTSIPLGGKRRKQSKPNFTIVQPDVNLSLSAPESSEISQQEAESVATRVAQSLPSPPKAKGRRRKSTNSTKESRKRKSLKQKAAITQPKVISVKEIDTSPERRDLPRLRSRSPKQGESPPLRISSPRAAKERSSTPASTTSQASPQRPRASKEKDTSRGAITPLSSPTLRSPKKESPRGKVGGRKGKQKVEENVVVEEPQDNLLLSPPPAKRLRQMSKESTDSEIQGRRRTSVVETRLSIESEKSRPLAGKRSSRRKSGSVSGSIDNALSSPTPSLNQSNSSLNMQSEISLEVTAPSSSLDSSFEIKSDVAEISTQEESTSTALNNVVDLPPRRKGKGKGKRATKKPRSRLKKLRASTEIVEGVVFTEDEPALEDVIVVLPESQEETPTSPTPVTPPVSPTVKSKKQKKTTVKKGKKAVLLVTENVPFQDIPEPSVDAPTVIEVQVPVVPKQQRKRKSSAKTAKATVPIQPPVLNIPEFTPPKKEVKVKPRLRKGSKQGKKSSKKGGAQKLESLVLVSPPIVPPPETEPPLIEEPISNAQPTFSQPQDLSPSRRRRPSVVSPNTQTSAKSSSSSGMESPSKVKSETTGVGTPASPTKSQRRDSRSSPPSNSQPLISPPIPIEPAVSPLKVETCSGNSDELDVKGKIPKKKRQSKPNSIPNSELLERKATLEAEVAQVLLEMKSGNSSSSKSPSPAKSIPIVEVNDETITTITPRKKQTKQRKRKNSTTPRRSKASVKQEISAELDSSLSPIAATPGLVAPLNHTRKRKMMKMNAKPASKAKLKAKSLASTLPVLSSTPIVGNTANVDKDGFIGTSIALTPVAPVTTVKVSKTASIPTASSFDMSATTPVYAVKSKPELKQKAKNLTRKRKERTKIAKSSPDITAFSTSKSSATPITPTIEPITKRRRKKAGKSEETADGEAKNVKSQVSSLIGPGMEADVSASSPDAPLKKKRQRKRKGESDAATASSSIAVDSANDPATTSKLFPYQTQPKEMKKPTVFSKRTPFVEDKVRKYEDNQKKKPNEGPSLRVIGGLAKFYRGGEEEQVDQDPKLPKEKAPLQTDNAVPWLCSFCHMGPHAQKLGDLFGPYFANLPSIYGNPSPKRETWMHGDCALWAGRLQMIGTHLRNLEVTLSNADKETCTVCGKTGATMGCLRRHCKQAVHYPCAIRRFWKIDAAIFHSYCPEHIP</sequence>
<evidence type="ECO:0000256" key="2">
    <source>
        <dbReference type="ARBA" id="ARBA00022723"/>
    </source>
</evidence>
<dbReference type="PROSITE" id="PS51805">
    <property type="entry name" value="EPHD"/>
    <property type="match status" value="1"/>
</dbReference>
<dbReference type="SMART" id="SM00249">
    <property type="entry name" value="PHD"/>
    <property type="match status" value="1"/>
</dbReference>
<feature type="region of interest" description="Disordered" evidence="5">
    <location>
        <begin position="128"/>
        <end position="357"/>
    </location>
</feature>
<keyword evidence="3" id="KW-0863">Zinc-finger</keyword>
<keyword evidence="2" id="KW-0479">Metal-binding</keyword>
<feature type="compositionally biased region" description="Basic residues" evidence="5">
    <location>
        <begin position="617"/>
        <end position="627"/>
    </location>
</feature>
<organism evidence="7 8">
    <name type="scientific">Orchesella dallaii</name>
    <dbReference type="NCBI Taxonomy" id="48710"/>
    <lineage>
        <taxon>Eukaryota</taxon>
        <taxon>Metazoa</taxon>
        <taxon>Ecdysozoa</taxon>
        <taxon>Arthropoda</taxon>
        <taxon>Hexapoda</taxon>
        <taxon>Collembola</taxon>
        <taxon>Entomobryomorpha</taxon>
        <taxon>Entomobryoidea</taxon>
        <taxon>Orchesellidae</taxon>
        <taxon>Orchesellinae</taxon>
        <taxon>Orchesella</taxon>
    </lineage>
</organism>
<feature type="compositionally biased region" description="Basic and acidic residues" evidence="5">
    <location>
        <begin position="1728"/>
        <end position="1740"/>
    </location>
</feature>
<name>A0ABP1RXT0_9HEXA</name>
<feature type="compositionally biased region" description="Basic residues" evidence="5">
    <location>
        <begin position="692"/>
        <end position="704"/>
    </location>
</feature>
<feature type="region of interest" description="Disordered" evidence="5">
    <location>
        <begin position="1499"/>
        <end position="1518"/>
    </location>
</feature>
<feature type="compositionally biased region" description="Low complexity" evidence="5">
    <location>
        <begin position="458"/>
        <end position="472"/>
    </location>
</feature>
<evidence type="ECO:0000256" key="1">
    <source>
        <dbReference type="ARBA" id="ARBA00022553"/>
    </source>
</evidence>
<dbReference type="InterPro" id="IPR052440">
    <property type="entry name" value="Trans_Reg/Chrom_Remod"/>
</dbReference>
<feature type="compositionally biased region" description="Basic residues" evidence="5">
    <location>
        <begin position="1679"/>
        <end position="1689"/>
    </location>
</feature>
<feature type="domain" description="PHD-type" evidence="6">
    <location>
        <begin position="1883"/>
        <end position="2003"/>
    </location>
</feature>
<feature type="compositionally biased region" description="Polar residues" evidence="5">
    <location>
        <begin position="1"/>
        <end position="13"/>
    </location>
</feature>
<dbReference type="PANTHER" id="PTHR14955">
    <property type="entry name" value="RETINOIC ACID INDUCED 1/TRANSCRIPTION FACTOR 20"/>
    <property type="match status" value="1"/>
</dbReference>
<reference evidence="7 8" key="1">
    <citation type="submission" date="2024-08" db="EMBL/GenBank/DDBJ databases">
        <authorList>
            <person name="Cucini C."/>
            <person name="Frati F."/>
        </authorList>
    </citation>
    <scope>NUCLEOTIDE SEQUENCE [LARGE SCALE GENOMIC DNA]</scope>
</reference>
<feature type="region of interest" description="Disordered" evidence="5">
    <location>
        <begin position="437"/>
        <end position="472"/>
    </location>
</feature>
<feature type="compositionally biased region" description="Low complexity" evidence="5">
    <location>
        <begin position="149"/>
        <end position="170"/>
    </location>
</feature>
<dbReference type="Pfam" id="PF13771">
    <property type="entry name" value="zf-HC5HC2H"/>
    <property type="match status" value="1"/>
</dbReference>
<feature type="compositionally biased region" description="Basic residues" evidence="5">
    <location>
        <begin position="1306"/>
        <end position="1321"/>
    </location>
</feature>
<feature type="region of interest" description="Disordered" evidence="5">
    <location>
        <begin position="662"/>
        <end position="726"/>
    </location>
</feature>
<feature type="region of interest" description="Disordered" evidence="5">
    <location>
        <begin position="1523"/>
        <end position="1558"/>
    </location>
</feature>
<dbReference type="Proteomes" id="UP001642540">
    <property type="component" value="Unassembled WGS sequence"/>
</dbReference>
<dbReference type="InterPro" id="IPR034732">
    <property type="entry name" value="EPHD"/>
</dbReference>
<feature type="compositionally biased region" description="Polar residues" evidence="5">
    <location>
        <begin position="1697"/>
        <end position="1709"/>
    </location>
</feature>
<feature type="compositionally biased region" description="Basic residues" evidence="5">
    <location>
        <begin position="756"/>
        <end position="769"/>
    </location>
</feature>
<feature type="region of interest" description="Disordered" evidence="5">
    <location>
        <begin position="516"/>
        <end position="639"/>
    </location>
</feature>
<feature type="region of interest" description="Disordered" evidence="5">
    <location>
        <begin position="1"/>
        <end position="115"/>
    </location>
</feature>
<feature type="compositionally biased region" description="Pro residues" evidence="5">
    <location>
        <begin position="1207"/>
        <end position="1216"/>
    </location>
</feature>
<keyword evidence="4" id="KW-0862">Zinc</keyword>
<feature type="region of interest" description="Disordered" evidence="5">
    <location>
        <begin position="751"/>
        <end position="791"/>
    </location>
</feature>
<keyword evidence="8" id="KW-1185">Reference proteome</keyword>
<feature type="region of interest" description="Disordered" evidence="5">
    <location>
        <begin position="815"/>
        <end position="834"/>
    </location>
</feature>
<feature type="compositionally biased region" description="Polar residues" evidence="5">
    <location>
        <begin position="1355"/>
        <end position="1366"/>
    </location>
</feature>
<feature type="compositionally biased region" description="Polar residues" evidence="5">
    <location>
        <begin position="1781"/>
        <end position="1808"/>
    </location>
</feature>
<feature type="compositionally biased region" description="Low complexity" evidence="5">
    <location>
        <begin position="1499"/>
        <end position="1516"/>
    </location>
</feature>
<feature type="compositionally biased region" description="Low complexity" evidence="5">
    <location>
        <begin position="848"/>
        <end position="861"/>
    </location>
</feature>
<feature type="compositionally biased region" description="Basic residues" evidence="5">
    <location>
        <begin position="171"/>
        <end position="181"/>
    </location>
</feature>
<feature type="compositionally biased region" description="Low complexity" evidence="5">
    <location>
        <begin position="182"/>
        <end position="191"/>
    </location>
</feature>
<feature type="compositionally biased region" description="Basic and acidic residues" evidence="5">
    <location>
        <begin position="909"/>
        <end position="924"/>
    </location>
</feature>
<dbReference type="Gene3D" id="3.30.40.10">
    <property type="entry name" value="Zinc/RING finger domain, C3HC4 (zinc finger)"/>
    <property type="match status" value="1"/>
</dbReference>
<feature type="compositionally biased region" description="Basic residues" evidence="5">
    <location>
        <begin position="1150"/>
        <end position="1171"/>
    </location>
</feature>
<feature type="compositionally biased region" description="Polar residues" evidence="5">
    <location>
        <begin position="516"/>
        <end position="533"/>
    </location>
</feature>
<feature type="region of interest" description="Disordered" evidence="5">
    <location>
        <begin position="1267"/>
        <end position="1484"/>
    </location>
</feature>
<feature type="compositionally biased region" description="Low complexity" evidence="5">
    <location>
        <begin position="1375"/>
        <end position="1398"/>
    </location>
</feature>
<comment type="caution">
    <text evidence="7">The sequence shown here is derived from an EMBL/GenBank/DDBJ whole genome shotgun (WGS) entry which is preliminary data.</text>
</comment>
<feature type="compositionally biased region" description="Basic residues" evidence="5">
    <location>
        <begin position="1530"/>
        <end position="1551"/>
    </location>
</feature>
<feature type="compositionally biased region" description="Polar residues" evidence="5">
    <location>
        <begin position="287"/>
        <end position="304"/>
    </location>
</feature>